<accession>A0A8J2ZXG1</accession>
<dbReference type="EMBL" id="BMFV01000018">
    <property type="protein sequence ID" value="GGH83560.1"/>
    <property type="molecule type" value="Genomic_DNA"/>
</dbReference>
<evidence type="ECO:0000313" key="2">
    <source>
        <dbReference type="Proteomes" id="UP000656813"/>
    </source>
</evidence>
<keyword evidence="2" id="KW-1185">Reference proteome</keyword>
<reference evidence="1" key="1">
    <citation type="journal article" date="2014" name="Int. J. Syst. Evol. Microbiol.">
        <title>Complete genome sequence of Corynebacterium casei LMG S-19264T (=DSM 44701T), isolated from a smear-ripened cheese.</title>
        <authorList>
            <consortium name="US DOE Joint Genome Institute (JGI-PGF)"/>
            <person name="Walter F."/>
            <person name="Albersmeier A."/>
            <person name="Kalinowski J."/>
            <person name="Ruckert C."/>
        </authorList>
    </citation>
    <scope>NUCLEOTIDE SEQUENCE</scope>
    <source>
        <strain evidence="1">CGMCC 1.12777</strain>
    </source>
</reference>
<reference evidence="1" key="2">
    <citation type="submission" date="2020-09" db="EMBL/GenBank/DDBJ databases">
        <authorList>
            <person name="Sun Q."/>
            <person name="Zhou Y."/>
        </authorList>
    </citation>
    <scope>NUCLEOTIDE SEQUENCE</scope>
    <source>
        <strain evidence="1">CGMCC 1.12777</strain>
    </source>
</reference>
<name>A0A8J2ZXG1_9BACL</name>
<protein>
    <recommendedName>
        <fullName evidence="3">HK97 gp10 family phage protein</fullName>
    </recommendedName>
</protein>
<sequence>MSTEIDYSGLDRQFLELAARTKSGGKKAAKAGAQIVADKLKENTPYDPDTEKHLIDDVEISRVNDLGEYQVHFGKDTAWRSKFVNDGTINQPAQHFAEKTEAEARGEVTEEMQKVIEKELNGL</sequence>
<organism evidence="1 2">
    <name type="scientific">Pullulanibacillus pueri</name>
    <dbReference type="NCBI Taxonomy" id="1437324"/>
    <lineage>
        <taxon>Bacteria</taxon>
        <taxon>Bacillati</taxon>
        <taxon>Bacillota</taxon>
        <taxon>Bacilli</taxon>
        <taxon>Bacillales</taxon>
        <taxon>Sporolactobacillaceae</taxon>
        <taxon>Pullulanibacillus</taxon>
    </lineage>
</organism>
<dbReference type="NCBIfam" id="TIGR01725">
    <property type="entry name" value="phge_HK97_gp10"/>
    <property type="match status" value="1"/>
</dbReference>
<dbReference type="Proteomes" id="UP000656813">
    <property type="component" value="Unassembled WGS sequence"/>
</dbReference>
<dbReference type="InterPro" id="IPR010064">
    <property type="entry name" value="HK97-gp10_tail"/>
</dbReference>
<gene>
    <name evidence="1" type="ORF">GCM10007096_24610</name>
</gene>
<dbReference type="Pfam" id="PF04883">
    <property type="entry name" value="HK97-gp10_like"/>
    <property type="match status" value="1"/>
</dbReference>
<dbReference type="RefSeq" id="WP_188497668.1">
    <property type="nucleotide sequence ID" value="NZ_BMFV01000018.1"/>
</dbReference>
<evidence type="ECO:0000313" key="1">
    <source>
        <dbReference type="EMBL" id="GGH83560.1"/>
    </source>
</evidence>
<proteinExistence type="predicted"/>
<comment type="caution">
    <text evidence="1">The sequence shown here is derived from an EMBL/GenBank/DDBJ whole genome shotgun (WGS) entry which is preliminary data.</text>
</comment>
<evidence type="ECO:0008006" key="3">
    <source>
        <dbReference type="Google" id="ProtNLM"/>
    </source>
</evidence>
<dbReference type="AlphaFoldDB" id="A0A8J2ZXG1"/>